<organism evidence="2 3">
    <name type="scientific">Lymnaea stagnalis</name>
    <name type="common">Great pond snail</name>
    <name type="synonym">Helix stagnalis</name>
    <dbReference type="NCBI Taxonomy" id="6523"/>
    <lineage>
        <taxon>Eukaryota</taxon>
        <taxon>Metazoa</taxon>
        <taxon>Spiralia</taxon>
        <taxon>Lophotrochozoa</taxon>
        <taxon>Mollusca</taxon>
        <taxon>Gastropoda</taxon>
        <taxon>Heterobranchia</taxon>
        <taxon>Euthyneura</taxon>
        <taxon>Panpulmonata</taxon>
        <taxon>Hygrophila</taxon>
        <taxon>Lymnaeoidea</taxon>
        <taxon>Lymnaeidae</taxon>
        <taxon>Lymnaea</taxon>
    </lineage>
</organism>
<dbReference type="EMBL" id="CAXITT010000384">
    <property type="protein sequence ID" value="CAL1540472.1"/>
    <property type="molecule type" value="Genomic_DNA"/>
</dbReference>
<evidence type="ECO:0000313" key="3">
    <source>
        <dbReference type="Proteomes" id="UP001497497"/>
    </source>
</evidence>
<protein>
    <submittedName>
        <fullName evidence="2">Uncharacterized protein</fullName>
    </submittedName>
</protein>
<keyword evidence="3" id="KW-1185">Reference proteome</keyword>
<evidence type="ECO:0000313" key="2">
    <source>
        <dbReference type="EMBL" id="CAL1540472.1"/>
    </source>
</evidence>
<evidence type="ECO:0000256" key="1">
    <source>
        <dbReference type="SAM" id="MobiDB-lite"/>
    </source>
</evidence>
<gene>
    <name evidence="2" type="ORF">GSLYS_00014121001</name>
</gene>
<reference evidence="2 3" key="1">
    <citation type="submission" date="2024-04" db="EMBL/GenBank/DDBJ databases">
        <authorList>
            <consortium name="Genoscope - CEA"/>
            <person name="William W."/>
        </authorList>
    </citation>
    <scope>NUCLEOTIDE SEQUENCE [LARGE SCALE GENOMIC DNA]</scope>
</reference>
<proteinExistence type="predicted"/>
<dbReference type="Proteomes" id="UP001497497">
    <property type="component" value="Unassembled WGS sequence"/>
</dbReference>
<accession>A0AAV2I6M4</accession>
<sequence>MRAKVYARLKWMPSDLFVPDKLRIVQAKLLEKYRLKPSTGQTQSERAPRDQTLPGSGVLQPANHITNGQNLGKKITMQALDTVSVKKVNPPEIQPRNGKNDVRVDENCSDDYTSDTDTSLSVSSSD</sequence>
<feature type="region of interest" description="Disordered" evidence="1">
    <location>
        <begin position="35"/>
        <end position="71"/>
    </location>
</feature>
<comment type="caution">
    <text evidence="2">The sequence shown here is derived from an EMBL/GenBank/DDBJ whole genome shotgun (WGS) entry which is preliminary data.</text>
</comment>
<feature type="region of interest" description="Disordered" evidence="1">
    <location>
        <begin position="86"/>
        <end position="126"/>
    </location>
</feature>
<name>A0AAV2I6M4_LYMST</name>
<dbReference type="AlphaFoldDB" id="A0AAV2I6M4"/>
<feature type="compositionally biased region" description="Low complexity" evidence="1">
    <location>
        <begin position="115"/>
        <end position="126"/>
    </location>
</feature>